<gene>
    <name evidence="5" type="ORF">FNH06_34420</name>
</gene>
<keyword evidence="2" id="KW-0596">Phosphopantetheine</keyword>
<dbReference type="InterPro" id="IPR000873">
    <property type="entry name" value="AMP-dep_synth/lig_dom"/>
</dbReference>
<dbReference type="InterPro" id="IPR036291">
    <property type="entry name" value="NAD(P)-bd_dom_sf"/>
</dbReference>
<dbReference type="SMART" id="SM00822">
    <property type="entry name" value="PKS_KR"/>
    <property type="match status" value="1"/>
</dbReference>
<dbReference type="Gene3D" id="3.40.50.12780">
    <property type="entry name" value="N-terminal domain of ligase-like"/>
    <property type="match status" value="1"/>
</dbReference>
<dbReference type="InterPro" id="IPR006162">
    <property type="entry name" value="Ppantetheine_attach_site"/>
</dbReference>
<comment type="caution">
    <text evidence="5">The sequence shown here is derived from an EMBL/GenBank/DDBJ whole genome shotgun (WGS) entry which is preliminary data.</text>
</comment>
<evidence type="ECO:0000313" key="6">
    <source>
        <dbReference type="Proteomes" id="UP000318578"/>
    </source>
</evidence>
<proteinExistence type="inferred from homology"/>
<name>A0A557ZX69_9PSEU</name>
<dbReference type="EMBL" id="VJZA01000100">
    <property type="protein sequence ID" value="TVT16601.1"/>
    <property type="molecule type" value="Genomic_DNA"/>
</dbReference>
<evidence type="ECO:0000256" key="1">
    <source>
        <dbReference type="ARBA" id="ARBA00006432"/>
    </source>
</evidence>
<dbReference type="PROSITE" id="PS50075">
    <property type="entry name" value="CARRIER"/>
    <property type="match status" value="1"/>
</dbReference>
<accession>A0A557ZX69</accession>
<dbReference type="RefSeq" id="WP_144644356.1">
    <property type="nucleotide sequence ID" value="NZ_BNAX01000042.1"/>
</dbReference>
<evidence type="ECO:0000256" key="3">
    <source>
        <dbReference type="ARBA" id="ARBA00022553"/>
    </source>
</evidence>
<dbReference type="InterPro" id="IPR009081">
    <property type="entry name" value="PP-bd_ACP"/>
</dbReference>
<dbReference type="SUPFAM" id="SSF51735">
    <property type="entry name" value="NAD(P)-binding Rossmann-fold domains"/>
    <property type="match status" value="2"/>
</dbReference>
<dbReference type="AlphaFoldDB" id="A0A557ZX69"/>
<evidence type="ECO:0000256" key="2">
    <source>
        <dbReference type="ARBA" id="ARBA00022450"/>
    </source>
</evidence>
<keyword evidence="6" id="KW-1185">Reference proteome</keyword>
<dbReference type="InterPro" id="IPR045851">
    <property type="entry name" value="AMP-bd_C_sf"/>
</dbReference>
<evidence type="ECO:0000259" key="4">
    <source>
        <dbReference type="PROSITE" id="PS50075"/>
    </source>
</evidence>
<dbReference type="SUPFAM" id="SSF47336">
    <property type="entry name" value="ACP-like"/>
    <property type="match status" value="1"/>
</dbReference>
<feature type="domain" description="Carrier" evidence="4">
    <location>
        <begin position="1163"/>
        <end position="1238"/>
    </location>
</feature>
<organism evidence="5 6">
    <name type="scientific">Amycolatopsis acidiphila</name>
    <dbReference type="NCBI Taxonomy" id="715473"/>
    <lineage>
        <taxon>Bacteria</taxon>
        <taxon>Bacillati</taxon>
        <taxon>Actinomycetota</taxon>
        <taxon>Actinomycetes</taxon>
        <taxon>Pseudonocardiales</taxon>
        <taxon>Pseudonocardiaceae</taxon>
        <taxon>Amycolatopsis</taxon>
    </lineage>
</organism>
<comment type="similarity">
    <text evidence="1">Belongs to the ATP-dependent AMP-binding enzyme family.</text>
</comment>
<dbReference type="Pfam" id="PF08659">
    <property type="entry name" value="KR"/>
    <property type="match status" value="1"/>
</dbReference>
<dbReference type="Gene3D" id="1.10.1200.10">
    <property type="entry name" value="ACP-like"/>
    <property type="match status" value="1"/>
</dbReference>
<dbReference type="GO" id="GO:0031177">
    <property type="term" value="F:phosphopantetheine binding"/>
    <property type="evidence" value="ECO:0007669"/>
    <property type="project" value="InterPro"/>
</dbReference>
<dbReference type="InterPro" id="IPR020806">
    <property type="entry name" value="PKS_PP-bd"/>
</dbReference>
<sequence>MDDPRKLESVLAERVAAATRGIDGLENVAVLVRGTVTRPSRSLPGDTAERLARTVDSSAPSSLLVGPALNLSGDEAGTLDEALRRAALLPDKGTVYLAGDEEPRFQSYRDLAESAGRVLGGLRARGVRPGDPVILQLRDNQDIVTVFWACVLGGFVATPIGVAPSYETHNEANRKLRNAWRLLGEPVIVADDGTAAELAAAARLWEAPGVRTLPLSELDTAEPAQWLPGGPDAPVLNLFTSGSTGTPKCVQHTHASIAARTWSAAQARGYTAEDVSLVWMPLDHITLAMFNVRDVFLRALHVNARTADFLADPLELLRWIDRYRVTNVLGSNFAYALVSEAHGDATDLRLDLSCVREFINAGEGVDPAVSHRFLRLIGRYGAPPDVMTPAWGMSETCSAVSHATQSRDDRSLGTVSVRRSSVGGDVVVAGPGDDDAVLLSTVGAPIGGVEMRIVDPGGAVLKSGQTGELQVRGVTMMRGYYGNPEAGALADAGDGWFRTGDLAFVHDGEVVIAGRIKDQIIVRGINFRAAELEAIVERVAGVRVPYAAAAAYLEPGAQGERLAVFFVPEDWEAGALDRTLTGIRSALSREAGIAPDLMVPVGAPDFPRTATGKIQRGTLVAGLREGRLRPRAERDGAEAPDSGQWLFTTTWSALDGGRAPAGPGTVFLGPRRLAEDCGLADPVLIDTTDDLAGALDRAARALGGVGTVVFAWPLWTDKTGPRLRAEWLSEELAAVLAVLDDGSPRVERLLVLTSGAVVTGDPVEADLGASVLSGLVRTAAAELDRVAVTQLDLPADRAGWRSALEAELAAPASPGEVVAHRDGQRLVRRLRPLPAEHRGGGVRAEGRYVVTGGLGGIGTRLCAHLLAEYRVKLLVLGRSEPAGERAARLAELRAAGDVRYRAVDVADADAVRAAVAKAEAAWGEPIDGIFHLAGHDPTRTDTGADGLPMAEARLADFEEAYRAKIGGTLALGELLDERPGAALTLFGSVNGEFGGSGFGPYAAANAFLVSFAVDSATRLGRTVCCAAWSLWPGTGMSELLVPSAARQRGYLPIDPAAGPALAVDALAAGSPYVLAGLDAGHHAVAGLTDSSCLVPAEVVVAYRGPVDHAAVRAAVESAVAAHHLPVVIREVPALRRNFDGELDRDGIWRSVATADHPSTVDDEPRTELERTTAAVFAELLGRDTVGRDSSFFELGGNSVRAVRVLRELEQRTGVRLSAHELYEYPTVAGTAARIRMTAAIPANQERR</sequence>
<dbReference type="InterPro" id="IPR036736">
    <property type="entry name" value="ACP-like_sf"/>
</dbReference>
<dbReference type="SMART" id="SM00823">
    <property type="entry name" value="PKS_PP"/>
    <property type="match status" value="1"/>
</dbReference>
<dbReference type="Pfam" id="PF00501">
    <property type="entry name" value="AMP-binding"/>
    <property type="match status" value="1"/>
</dbReference>
<dbReference type="PANTHER" id="PTHR22754:SF32">
    <property type="entry name" value="DISCO-INTERACTING PROTEIN 2"/>
    <property type="match status" value="1"/>
</dbReference>
<keyword evidence="3" id="KW-0597">Phosphoprotein</keyword>
<dbReference type="PROSITE" id="PS00012">
    <property type="entry name" value="PHOSPHOPANTETHEINE"/>
    <property type="match status" value="1"/>
</dbReference>
<dbReference type="Gene3D" id="3.30.300.30">
    <property type="match status" value="1"/>
</dbReference>
<reference evidence="5 6" key="1">
    <citation type="submission" date="2019-07" db="EMBL/GenBank/DDBJ databases">
        <title>New species of Amycolatopsis and Streptomyces.</title>
        <authorList>
            <person name="Duangmal K."/>
            <person name="Teo W.F.A."/>
            <person name="Lipun K."/>
        </authorList>
    </citation>
    <scope>NUCLEOTIDE SEQUENCE [LARGE SCALE GENOMIC DNA]</scope>
    <source>
        <strain evidence="5 6">JCM 30562</strain>
    </source>
</reference>
<dbReference type="SUPFAM" id="SSF56801">
    <property type="entry name" value="Acetyl-CoA synthetase-like"/>
    <property type="match status" value="1"/>
</dbReference>
<dbReference type="OrthoDB" id="3671040at2"/>
<protein>
    <submittedName>
        <fullName evidence="5">SDR family NAD(P)-dependent oxidoreductase</fullName>
    </submittedName>
</protein>
<dbReference type="InterPro" id="IPR042099">
    <property type="entry name" value="ANL_N_sf"/>
</dbReference>
<dbReference type="InterPro" id="IPR057326">
    <property type="entry name" value="KR_dom"/>
</dbReference>
<dbReference type="Proteomes" id="UP000318578">
    <property type="component" value="Unassembled WGS sequence"/>
</dbReference>
<dbReference type="PANTHER" id="PTHR22754">
    <property type="entry name" value="DISCO-INTERACTING PROTEIN 2 DIP2 -RELATED"/>
    <property type="match status" value="1"/>
</dbReference>
<dbReference type="Gene3D" id="3.40.50.720">
    <property type="entry name" value="NAD(P)-binding Rossmann-like Domain"/>
    <property type="match status" value="1"/>
</dbReference>
<evidence type="ECO:0000313" key="5">
    <source>
        <dbReference type="EMBL" id="TVT16601.1"/>
    </source>
</evidence>
<dbReference type="InterPro" id="IPR013968">
    <property type="entry name" value="PKS_KR"/>
</dbReference>
<dbReference type="Pfam" id="PF00550">
    <property type="entry name" value="PP-binding"/>
    <property type="match status" value="1"/>
</dbReference>